<organism evidence="2">
    <name type="scientific">Escherichia coli</name>
    <dbReference type="NCBI Taxonomy" id="562"/>
    <lineage>
        <taxon>Bacteria</taxon>
        <taxon>Pseudomonadati</taxon>
        <taxon>Pseudomonadota</taxon>
        <taxon>Gammaproteobacteria</taxon>
        <taxon>Enterobacterales</taxon>
        <taxon>Enterobacteriaceae</taxon>
        <taxon>Escherichia</taxon>
    </lineage>
</organism>
<feature type="non-terminal residue" evidence="2">
    <location>
        <position position="147"/>
    </location>
</feature>
<dbReference type="SUPFAM" id="SSF52518">
    <property type="entry name" value="Thiamin diphosphate-binding fold (THDP-binding)"/>
    <property type="match status" value="1"/>
</dbReference>
<protein>
    <submittedName>
        <fullName evidence="2">Transketolase</fullName>
    </submittedName>
</protein>
<dbReference type="GO" id="GO:0004802">
    <property type="term" value="F:transketolase activity"/>
    <property type="evidence" value="ECO:0007669"/>
    <property type="project" value="TreeGrafter"/>
</dbReference>
<evidence type="ECO:0000259" key="1">
    <source>
        <dbReference type="Pfam" id="PF00456"/>
    </source>
</evidence>
<dbReference type="Pfam" id="PF00456">
    <property type="entry name" value="Transketolase_N"/>
    <property type="match status" value="1"/>
</dbReference>
<name>A0A6D1A782_ECOLX</name>
<feature type="non-terminal residue" evidence="2">
    <location>
        <position position="1"/>
    </location>
</feature>
<dbReference type="Gene3D" id="3.40.50.970">
    <property type="match status" value="1"/>
</dbReference>
<dbReference type="PANTHER" id="PTHR43522">
    <property type="entry name" value="TRANSKETOLASE"/>
    <property type="match status" value="1"/>
</dbReference>
<accession>A0A6D1A782</accession>
<dbReference type="GO" id="GO:0006098">
    <property type="term" value="P:pentose-phosphate shunt"/>
    <property type="evidence" value="ECO:0007669"/>
    <property type="project" value="TreeGrafter"/>
</dbReference>
<dbReference type="AlphaFoldDB" id="A0A6D1A782"/>
<dbReference type="PANTHER" id="PTHR43522:SF2">
    <property type="entry name" value="TRANSKETOLASE 1-RELATED"/>
    <property type="match status" value="1"/>
</dbReference>
<evidence type="ECO:0000313" key="2">
    <source>
        <dbReference type="EMBL" id="NEU02718.1"/>
    </source>
</evidence>
<dbReference type="InterPro" id="IPR005474">
    <property type="entry name" value="Transketolase_N"/>
</dbReference>
<dbReference type="InterPro" id="IPR033247">
    <property type="entry name" value="Transketolase_fam"/>
</dbReference>
<sequence>TDAFEFVDASTGPLGQGVAMGVGMAIAEKRMSLKINKGNTRVIDNYTYVIAGDGCLQEGVALEALQIASVMKLNKFILIHDYNKIQLDTKVSDVSNVDLLAYFKAIGFNVIEVNEATYLNVNKAITEAKKSDKPTYIMVHNIIAPFT</sequence>
<dbReference type="EMBL" id="JAAHTE010000211">
    <property type="protein sequence ID" value="NEU02718.1"/>
    <property type="molecule type" value="Genomic_DNA"/>
</dbReference>
<dbReference type="InterPro" id="IPR029061">
    <property type="entry name" value="THDP-binding"/>
</dbReference>
<feature type="domain" description="Transketolase N-terminal" evidence="1">
    <location>
        <begin position="6"/>
        <end position="143"/>
    </location>
</feature>
<reference evidence="2" key="1">
    <citation type="submission" date="2020-02" db="EMBL/GenBank/DDBJ databases">
        <title>Investigating the Use of Bacteriophages as New Decolonization Strategy for Intestinal Carriage of CTX-M-15-producing ST131 Escherichia coli: an In Vitro Continuous Culture System Model.</title>
        <authorList>
            <person name="Bernasconi O.J."/>
            <person name="Campos-Madueno E.I."/>
            <person name="Dona V."/>
            <person name="Perreten V."/>
            <person name="Carattoli A."/>
            <person name="Endimiani A."/>
        </authorList>
    </citation>
    <scope>NUCLEOTIDE SEQUENCE</scope>
    <source>
        <strain evidence="2">4901.28</strain>
    </source>
</reference>
<dbReference type="GO" id="GO:0005829">
    <property type="term" value="C:cytosol"/>
    <property type="evidence" value="ECO:0007669"/>
    <property type="project" value="TreeGrafter"/>
</dbReference>
<comment type="caution">
    <text evidence="2">The sequence shown here is derived from an EMBL/GenBank/DDBJ whole genome shotgun (WGS) entry which is preliminary data.</text>
</comment>
<gene>
    <name evidence="2" type="ORF">G3563_26910</name>
</gene>
<proteinExistence type="predicted"/>